<sequence>MNRSSRIMLISNAINESRRPFDQSRFAVLNMATPAMSRANTEPKLPINVTISPPMLRRRNQASTAVSTLHPRLTSAGQ</sequence>
<dbReference type="AlphaFoldDB" id="A0A5J4KRC1"/>
<proteinExistence type="predicted"/>
<evidence type="ECO:0000313" key="2">
    <source>
        <dbReference type="Proteomes" id="UP000326912"/>
    </source>
</evidence>
<keyword evidence="2" id="KW-1185">Reference proteome</keyword>
<name>A0A5J4KRC1_9CHLR</name>
<reference evidence="1 2" key="1">
    <citation type="submission" date="2019-10" db="EMBL/GenBank/DDBJ databases">
        <title>Dictyobacter vulcani sp. nov., within the class Ktedonobacteria, isolated from soil of volcanic Mt. Zao.</title>
        <authorList>
            <person name="Zheng Y."/>
            <person name="Wang C.M."/>
            <person name="Sakai Y."/>
            <person name="Abe K."/>
            <person name="Yokota A."/>
            <person name="Yabe S."/>
        </authorList>
    </citation>
    <scope>NUCLEOTIDE SEQUENCE [LARGE SCALE GENOMIC DNA]</scope>
    <source>
        <strain evidence="1 2">W12</strain>
    </source>
</reference>
<accession>A0A5J4KRC1</accession>
<comment type="caution">
    <text evidence="1">The sequence shown here is derived from an EMBL/GenBank/DDBJ whole genome shotgun (WGS) entry which is preliminary data.</text>
</comment>
<dbReference type="Proteomes" id="UP000326912">
    <property type="component" value="Unassembled WGS sequence"/>
</dbReference>
<organism evidence="1 2">
    <name type="scientific">Dictyobacter vulcani</name>
    <dbReference type="NCBI Taxonomy" id="2607529"/>
    <lineage>
        <taxon>Bacteria</taxon>
        <taxon>Bacillati</taxon>
        <taxon>Chloroflexota</taxon>
        <taxon>Ktedonobacteria</taxon>
        <taxon>Ktedonobacterales</taxon>
        <taxon>Dictyobacteraceae</taxon>
        <taxon>Dictyobacter</taxon>
    </lineage>
</organism>
<dbReference type="EMBL" id="BKZW01000007">
    <property type="protein sequence ID" value="GER92258.1"/>
    <property type="molecule type" value="Genomic_DNA"/>
</dbReference>
<gene>
    <name evidence="1" type="ORF">KDW_64200</name>
</gene>
<evidence type="ECO:0000313" key="1">
    <source>
        <dbReference type="EMBL" id="GER92258.1"/>
    </source>
</evidence>
<protein>
    <submittedName>
        <fullName evidence="1">Uncharacterized protein</fullName>
    </submittedName>
</protein>